<dbReference type="Gene3D" id="3.90.550.10">
    <property type="entry name" value="Spore Coat Polysaccharide Biosynthesis Protein SpsA, Chain A"/>
    <property type="match status" value="1"/>
</dbReference>
<dbReference type="RefSeq" id="WP_194451805.1">
    <property type="nucleotide sequence ID" value="NZ_CP063849.1"/>
</dbReference>
<protein>
    <submittedName>
        <fullName evidence="2">Nucleotidyltransferase family protein</fullName>
    </submittedName>
</protein>
<keyword evidence="2" id="KW-0808">Transferase</keyword>
<evidence type="ECO:0000259" key="1">
    <source>
        <dbReference type="Pfam" id="PF12804"/>
    </source>
</evidence>
<dbReference type="InterPro" id="IPR029044">
    <property type="entry name" value="Nucleotide-diphossugar_trans"/>
</dbReference>
<dbReference type="AlphaFoldDB" id="A0A7S7NUN1"/>
<sequence length="198" mass="20249">MANVAAILLAAGNASRMGAPKQLLDYGGRPLLRHAAETALASGCSKVIVVLGAKAGAVAPALDGLPVVTVVNPRWDEGMGTSIQAGLRAAAAASAEAVILMLADQPLISAGFLDRLIGIHTDAGQAIVAARYAGTAGVPALFARQYFDDLEALRPAQGCKAVIQANEGNACLVDCPEAEFDVDTPDDYQRLQTLAGAK</sequence>
<keyword evidence="3" id="KW-1185">Reference proteome</keyword>
<dbReference type="InterPro" id="IPR025877">
    <property type="entry name" value="MobA-like_NTP_Trfase"/>
</dbReference>
<dbReference type="SUPFAM" id="SSF53448">
    <property type="entry name" value="Nucleotide-diphospho-sugar transferases"/>
    <property type="match status" value="1"/>
</dbReference>
<dbReference type="CDD" id="cd04182">
    <property type="entry name" value="GT_2_like_f"/>
    <property type="match status" value="1"/>
</dbReference>
<evidence type="ECO:0000313" key="2">
    <source>
        <dbReference type="EMBL" id="QOY90140.1"/>
    </source>
</evidence>
<reference evidence="2 3" key="1">
    <citation type="submission" date="2020-10" db="EMBL/GenBank/DDBJ databases">
        <title>Complete genome sequence of Paludibaculum fermentans P105T, a facultatively anaerobic acidobacterium capable of dissimilatory Fe(III) reduction.</title>
        <authorList>
            <person name="Dedysh S.N."/>
            <person name="Beletsky A.V."/>
            <person name="Kulichevskaya I.S."/>
            <person name="Mardanov A.V."/>
            <person name="Ravin N.V."/>
        </authorList>
    </citation>
    <scope>NUCLEOTIDE SEQUENCE [LARGE SCALE GENOMIC DNA]</scope>
    <source>
        <strain evidence="2 3">P105</strain>
    </source>
</reference>
<dbReference type="PANTHER" id="PTHR43777:SF1">
    <property type="entry name" value="MOLYBDENUM COFACTOR CYTIDYLYLTRANSFERASE"/>
    <property type="match status" value="1"/>
</dbReference>
<dbReference type="KEGG" id="pfer:IRI77_09360"/>
<dbReference type="EMBL" id="CP063849">
    <property type="protein sequence ID" value="QOY90140.1"/>
    <property type="molecule type" value="Genomic_DNA"/>
</dbReference>
<organism evidence="2 3">
    <name type="scientific">Paludibaculum fermentans</name>
    <dbReference type="NCBI Taxonomy" id="1473598"/>
    <lineage>
        <taxon>Bacteria</taxon>
        <taxon>Pseudomonadati</taxon>
        <taxon>Acidobacteriota</taxon>
        <taxon>Terriglobia</taxon>
        <taxon>Bryobacterales</taxon>
        <taxon>Bryobacteraceae</taxon>
        <taxon>Paludibaculum</taxon>
    </lineage>
</organism>
<dbReference type="Proteomes" id="UP000593892">
    <property type="component" value="Chromosome"/>
</dbReference>
<accession>A0A7S7NUN1</accession>
<gene>
    <name evidence="2" type="ORF">IRI77_09360</name>
</gene>
<evidence type="ECO:0000313" key="3">
    <source>
        <dbReference type="Proteomes" id="UP000593892"/>
    </source>
</evidence>
<dbReference type="PANTHER" id="PTHR43777">
    <property type="entry name" value="MOLYBDENUM COFACTOR CYTIDYLYLTRANSFERASE"/>
    <property type="match status" value="1"/>
</dbReference>
<feature type="domain" description="MobA-like NTP transferase" evidence="1">
    <location>
        <begin position="6"/>
        <end position="166"/>
    </location>
</feature>
<name>A0A7S7NUN1_PALFE</name>
<proteinExistence type="predicted"/>
<dbReference type="GO" id="GO:0016779">
    <property type="term" value="F:nucleotidyltransferase activity"/>
    <property type="evidence" value="ECO:0007669"/>
    <property type="project" value="UniProtKB-ARBA"/>
</dbReference>
<dbReference type="Pfam" id="PF12804">
    <property type="entry name" value="NTP_transf_3"/>
    <property type="match status" value="1"/>
</dbReference>